<dbReference type="AlphaFoldDB" id="A0A2H0KP75"/>
<keyword evidence="2" id="KW-0560">Oxidoreductase</keyword>
<dbReference type="Proteomes" id="UP000229570">
    <property type="component" value="Unassembled WGS sequence"/>
</dbReference>
<dbReference type="InterPro" id="IPR050857">
    <property type="entry name" value="D-2-hydroxyacid_DH"/>
</dbReference>
<dbReference type="Gene3D" id="3.40.50.720">
    <property type="entry name" value="NAD(P)-binding Rossmann-like Domain"/>
    <property type="match status" value="2"/>
</dbReference>
<dbReference type="PANTHER" id="PTHR42789">
    <property type="entry name" value="D-ISOMER SPECIFIC 2-HYDROXYACID DEHYDROGENASE FAMILY PROTEIN (AFU_ORTHOLOGUE AFUA_6G10090)"/>
    <property type="match status" value="1"/>
</dbReference>
<dbReference type="InterPro" id="IPR036291">
    <property type="entry name" value="NAD(P)-bd_dom_sf"/>
</dbReference>
<dbReference type="PANTHER" id="PTHR42789:SF1">
    <property type="entry name" value="D-ISOMER SPECIFIC 2-HYDROXYACID DEHYDROGENASE FAMILY PROTEIN (AFU_ORTHOLOGUE AFUA_6G10090)"/>
    <property type="match status" value="1"/>
</dbReference>
<dbReference type="PROSITE" id="PS00065">
    <property type="entry name" value="D_2_HYDROXYACID_DH_1"/>
    <property type="match status" value="1"/>
</dbReference>
<gene>
    <name evidence="5" type="ORF">COV86_03690</name>
</gene>
<dbReference type="GO" id="GO:0016616">
    <property type="term" value="F:oxidoreductase activity, acting on the CH-OH group of donors, NAD or NADP as acceptor"/>
    <property type="evidence" value="ECO:0007669"/>
    <property type="project" value="InterPro"/>
</dbReference>
<evidence type="ECO:0000256" key="3">
    <source>
        <dbReference type="ARBA" id="ARBA00023027"/>
    </source>
</evidence>
<comment type="similarity">
    <text evidence="1">Belongs to the D-isomer specific 2-hydroxyacid dehydrogenase family.</text>
</comment>
<sequence length="234" mass="25951">MKYKIAILDNINLLSEAEEQLQTLADNPLIFPKEIEATEQELIARTGDAEAVLVSILGKITESYLTACPTVKYVGLCGTSTANIDFQAIKKHKIVFSNVIDYGDEPAAEYMFMLLLMLARGVGKYQWQKMPTEIMGKSIGIIGLGALGKAIANLALGFKMKVFYFSSHRKSDWEKRGLEYMDLKTLLQNNDVAAISTPTNVKVLGKPEFEIIKPNSVLMYLSSGEALDKQAFIE</sequence>
<accession>A0A2H0KP75</accession>
<reference evidence="5 6" key="1">
    <citation type="submission" date="2017-09" db="EMBL/GenBank/DDBJ databases">
        <title>Depth-based differentiation of microbial function through sediment-hosted aquifers and enrichment of novel symbionts in the deep terrestrial subsurface.</title>
        <authorList>
            <person name="Probst A.J."/>
            <person name="Ladd B."/>
            <person name="Jarett J.K."/>
            <person name="Geller-Mcgrath D.E."/>
            <person name="Sieber C.M."/>
            <person name="Emerson J.B."/>
            <person name="Anantharaman K."/>
            <person name="Thomas B.C."/>
            <person name="Malmstrom R."/>
            <person name="Stieglmeier M."/>
            <person name="Klingl A."/>
            <person name="Woyke T."/>
            <person name="Ryan C.M."/>
            <person name="Banfield J.F."/>
        </authorList>
    </citation>
    <scope>NUCLEOTIDE SEQUENCE [LARGE SCALE GENOMIC DNA]</scope>
    <source>
        <strain evidence="5">CG11_big_fil_rev_8_21_14_0_20_35_14</strain>
    </source>
</reference>
<evidence type="ECO:0000313" key="6">
    <source>
        <dbReference type="Proteomes" id="UP000229570"/>
    </source>
</evidence>
<proteinExistence type="inferred from homology"/>
<evidence type="ECO:0000259" key="4">
    <source>
        <dbReference type="Pfam" id="PF02826"/>
    </source>
</evidence>
<dbReference type="SUPFAM" id="SSF52283">
    <property type="entry name" value="Formate/glycerate dehydrogenase catalytic domain-like"/>
    <property type="match status" value="1"/>
</dbReference>
<dbReference type="SUPFAM" id="SSF51735">
    <property type="entry name" value="NAD(P)-binding Rossmann-fold domains"/>
    <property type="match status" value="1"/>
</dbReference>
<dbReference type="InterPro" id="IPR029752">
    <property type="entry name" value="D-isomer_DH_CS1"/>
</dbReference>
<dbReference type="EMBL" id="PCVL01000053">
    <property type="protein sequence ID" value="PIQ72313.1"/>
    <property type="molecule type" value="Genomic_DNA"/>
</dbReference>
<evidence type="ECO:0000313" key="5">
    <source>
        <dbReference type="EMBL" id="PIQ72313.1"/>
    </source>
</evidence>
<keyword evidence="3" id="KW-0520">NAD</keyword>
<organism evidence="5 6">
    <name type="scientific">Candidatus Roizmanbacteria bacterium CG11_big_fil_rev_8_21_14_0_20_35_14</name>
    <dbReference type="NCBI Taxonomy" id="1974855"/>
    <lineage>
        <taxon>Bacteria</taxon>
        <taxon>Candidatus Roizmaniibacteriota</taxon>
    </lineage>
</organism>
<comment type="caution">
    <text evidence="5">The sequence shown here is derived from an EMBL/GenBank/DDBJ whole genome shotgun (WGS) entry which is preliminary data.</text>
</comment>
<name>A0A2H0KP75_9BACT</name>
<feature type="domain" description="D-isomer specific 2-hydroxyacid dehydrogenase NAD-binding" evidence="4">
    <location>
        <begin position="125"/>
        <end position="234"/>
    </location>
</feature>
<protein>
    <recommendedName>
        <fullName evidence="4">D-isomer specific 2-hydroxyacid dehydrogenase NAD-binding domain-containing protein</fullName>
    </recommendedName>
</protein>
<dbReference type="GO" id="GO:0051287">
    <property type="term" value="F:NAD binding"/>
    <property type="evidence" value="ECO:0007669"/>
    <property type="project" value="InterPro"/>
</dbReference>
<dbReference type="Pfam" id="PF02826">
    <property type="entry name" value="2-Hacid_dh_C"/>
    <property type="match status" value="1"/>
</dbReference>
<evidence type="ECO:0000256" key="1">
    <source>
        <dbReference type="ARBA" id="ARBA00005854"/>
    </source>
</evidence>
<evidence type="ECO:0000256" key="2">
    <source>
        <dbReference type="ARBA" id="ARBA00023002"/>
    </source>
</evidence>
<dbReference type="InterPro" id="IPR006140">
    <property type="entry name" value="D-isomer_DH_NAD-bd"/>
</dbReference>